<reference evidence="2" key="1">
    <citation type="submission" date="2020-05" db="EMBL/GenBank/DDBJ databases">
        <authorList>
            <person name="Chiriac C."/>
            <person name="Salcher M."/>
            <person name="Ghai R."/>
            <person name="Kavagutti S V."/>
        </authorList>
    </citation>
    <scope>NUCLEOTIDE SEQUENCE</scope>
</reference>
<dbReference type="EMBL" id="CAFBNR010000011">
    <property type="protein sequence ID" value="CAB4957662.1"/>
    <property type="molecule type" value="Genomic_DNA"/>
</dbReference>
<evidence type="ECO:0000313" key="3">
    <source>
        <dbReference type="EMBL" id="CAB4957662.1"/>
    </source>
</evidence>
<sequence length="210" mass="23450">MTIRKLVTYGTSAPRPSDLIVFGSDREIARHYESGNSSKPCTVTRGSIAQSLGIRSQHAHVSTHSDPQMTKVEIDLLQIEYRTERPKDPVLHLVVAGSLSIQHRSPLSTFLILSNSGIFRGRDMLPRAHPNDGFVDVLAIDRNINIRQRALAWHRSKTGSHLPHPQLRVSRAVEHQWSGRPSNMIADGVLIRDVAWLKCTVLADALSIYL</sequence>
<evidence type="ECO:0000259" key="1">
    <source>
        <dbReference type="Pfam" id="PF19279"/>
    </source>
</evidence>
<name>A0A6J7FYE6_9ZZZZ</name>
<protein>
    <submittedName>
        <fullName evidence="2">Unannotated protein</fullName>
    </submittedName>
</protein>
<gene>
    <name evidence="2" type="ORF">UFOPK3573_00644</name>
    <name evidence="3" type="ORF">UFOPK3879_00376</name>
</gene>
<dbReference type="Gene3D" id="2.60.200.40">
    <property type="match status" value="1"/>
</dbReference>
<dbReference type="AlphaFoldDB" id="A0A6J7FYE6"/>
<dbReference type="EMBL" id="CAFBMJ010000037">
    <property type="protein sequence ID" value="CAB4900982.1"/>
    <property type="molecule type" value="Genomic_DNA"/>
</dbReference>
<accession>A0A6J7FYE6</accession>
<dbReference type="SUPFAM" id="SSF111331">
    <property type="entry name" value="NAD kinase/diacylglycerol kinase-like"/>
    <property type="match status" value="1"/>
</dbReference>
<dbReference type="InterPro" id="IPR016064">
    <property type="entry name" value="NAD/diacylglycerol_kinase_sf"/>
</dbReference>
<evidence type="ECO:0000313" key="2">
    <source>
        <dbReference type="EMBL" id="CAB4900982.1"/>
    </source>
</evidence>
<feature type="domain" description="YegS/DAGK C-terminal" evidence="1">
    <location>
        <begin position="108"/>
        <end position="193"/>
    </location>
</feature>
<dbReference type="Pfam" id="PF19279">
    <property type="entry name" value="YegS_C"/>
    <property type="match status" value="1"/>
</dbReference>
<organism evidence="2">
    <name type="scientific">freshwater metagenome</name>
    <dbReference type="NCBI Taxonomy" id="449393"/>
    <lineage>
        <taxon>unclassified sequences</taxon>
        <taxon>metagenomes</taxon>
        <taxon>ecological metagenomes</taxon>
    </lineage>
</organism>
<proteinExistence type="predicted"/>
<dbReference type="InterPro" id="IPR045540">
    <property type="entry name" value="YegS/DAGK_C"/>
</dbReference>